<keyword evidence="6 9" id="KW-0472">Membrane</keyword>
<dbReference type="GeneID" id="115919870"/>
<dbReference type="PANTHER" id="PTHR24228">
    <property type="entry name" value="B2 BRADYKININ RECEPTOR/ANGIOTENSIN II RECEPTOR"/>
    <property type="match status" value="1"/>
</dbReference>
<evidence type="ECO:0000256" key="4">
    <source>
        <dbReference type="ARBA" id="ARBA00022989"/>
    </source>
</evidence>
<dbReference type="Proteomes" id="UP000007110">
    <property type="component" value="Unassembled WGS sequence"/>
</dbReference>
<evidence type="ECO:0000256" key="8">
    <source>
        <dbReference type="ARBA" id="ARBA00023224"/>
    </source>
</evidence>
<keyword evidence="8" id="KW-0807">Transducer</keyword>
<dbReference type="SUPFAM" id="SSF81321">
    <property type="entry name" value="Family A G protein-coupled receptor-like"/>
    <property type="match status" value="1"/>
</dbReference>
<evidence type="ECO:0000313" key="12">
    <source>
        <dbReference type="Proteomes" id="UP000007110"/>
    </source>
</evidence>
<evidence type="ECO:0000256" key="7">
    <source>
        <dbReference type="ARBA" id="ARBA00023170"/>
    </source>
</evidence>
<evidence type="ECO:0000256" key="9">
    <source>
        <dbReference type="SAM" id="Phobius"/>
    </source>
</evidence>
<organism evidence="11 12">
    <name type="scientific">Strongylocentrotus purpuratus</name>
    <name type="common">Purple sea urchin</name>
    <dbReference type="NCBI Taxonomy" id="7668"/>
    <lineage>
        <taxon>Eukaryota</taxon>
        <taxon>Metazoa</taxon>
        <taxon>Echinodermata</taxon>
        <taxon>Eleutherozoa</taxon>
        <taxon>Echinozoa</taxon>
        <taxon>Echinoidea</taxon>
        <taxon>Euechinoidea</taxon>
        <taxon>Echinacea</taxon>
        <taxon>Camarodonta</taxon>
        <taxon>Echinidea</taxon>
        <taxon>Strongylocentrotidae</taxon>
        <taxon>Strongylocentrotus</taxon>
    </lineage>
</organism>
<keyword evidence="2" id="KW-1003">Cell membrane</keyword>
<sequence length="156" mass="16729">MAIMTNRSSDTDLFVFEDYNQRIAIAIILCIIFIVGAIGNTLVITAVGLSRKLRSSTNWLVVNLGCSDLLTCLSLPFNVVALLSRDGWPLPGWICAANSAVILVCLGASVMTLALIAYNRCSFGSGTSLCWVGPTGILLRVQGMLAGYVTSHFRLV</sequence>
<dbReference type="InParanoid" id="A0A7M7N2W4"/>
<feature type="transmembrane region" description="Helical" evidence="9">
    <location>
        <begin position="61"/>
        <end position="84"/>
    </location>
</feature>
<dbReference type="PROSITE" id="PS50262">
    <property type="entry name" value="G_PROTEIN_RECEP_F1_2"/>
    <property type="match status" value="1"/>
</dbReference>
<name>A0A7M7N2W4_STRPU</name>
<evidence type="ECO:0000256" key="3">
    <source>
        <dbReference type="ARBA" id="ARBA00022692"/>
    </source>
</evidence>
<dbReference type="CDD" id="cd00637">
    <property type="entry name" value="7tm_classA_rhodopsin-like"/>
    <property type="match status" value="1"/>
</dbReference>
<dbReference type="AlphaFoldDB" id="A0A7M7N2W4"/>
<evidence type="ECO:0000256" key="1">
    <source>
        <dbReference type="ARBA" id="ARBA00004651"/>
    </source>
</evidence>
<dbReference type="GO" id="GO:0004930">
    <property type="term" value="F:G protein-coupled receptor activity"/>
    <property type="evidence" value="ECO:0007669"/>
    <property type="project" value="UniProtKB-KW"/>
</dbReference>
<dbReference type="Pfam" id="PF00001">
    <property type="entry name" value="7tm_1"/>
    <property type="match status" value="1"/>
</dbReference>
<dbReference type="RefSeq" id="XP_030830297.1">
    <property type="nucleotide sequence ID" value="XM_030974437.1"/>
</dbReference>
<proteinExistence type="predicted"/>
<keyword evidence="12" id="KW-1185">Reference proteome</keyword>
<keyword evidence="3 9" id="KW-0812">Transmembrane</keyword>
<dbReference type="InterPro" id="IPR000276">
    <property type="entry name" value="GPCR_Rhodpsn"/>
</dbReference>
<feature type="transmembrane region" description="Helical" evidence="9">
    <location>
        <begin position="23"/>
        <end position="49"/>
    </location>
</feature>
<reference evidence="12" key="1">
    <citation type="submission" date="2015-02" db="EMBL/GenBank/DDBJ databases">
        <title>Genome sequencing for Strongylocentrotus purpuratus.</title>
        <authorList>
            <person name="Murali S."/>
            <person name="Liu Y."/>
            <person name="Vee V."/>
            <person name="English A."/>
            <person name="Wang M."/>
            <person name="Skinner E."/>
            <person name="Han Y."/>
            <person name="Muzny D.M."/>
            <person name="Worley K.C."/>
            <person name="Gibbs R.A."/>
        </authorList>
    </citation>
    <scope>NUCLEOTIDE SEQUENCE</scope>
</reference>
<feature type="domain" description="G-protein coupled receptors family 1 profile" evidence="10">
    <location>
        <begin position="39"/>
        <end position="120"/>
    </location>
</feature>
<evidence type="ECO:0000259" key="10">
    <source>
        <dbReference type="PROSITE" id="PS50262"/>
    </source>
</evidence>
<dbReference type="OMA" id="EHCAEHE"/>
<feature type="transmembrane region" description="Helical" evidence="9">
    <location>
        <begin position="90"/>
        <end position="118"/>
    </location>
</feature>
<dbReference type="Gene3D" id="1.20.1070.10">
    <property type="entry name" value="Rhodopsin 7-helix transmembrane proteins"/>
    <property type="match status" value="1"/>
</dbReference>
<evidence type="ECO:0000256" key="2">
    <source>
        <dbReference type="ARBA" id="ARBA00022475"/>
    </source>
</evidence>
<keyword evidence="7" id="KW-0675">Receptor</keyword>
<dbReference type="PANTHER" id="PTHR24228:SF72">
    <property type="entry name" value="G-PROTEIN COUPLED RECEPTORS FAMILY 1 PROFILE DOMAIN-CONTAINING PROTEIN"/>
    <property type="match status" value="1"/>
</dbReference>
<keyword evidence="4 9" id="KW-1133">Transmembrane helix</keyword>
<evidence type="ECO:0000256" key="6">
    <source>
        <dbReference type="ARBA" id="ARBA00023136"/>
    </source>
</evidence>
<dbReference type="InterPro" id="IPR017452">
    <property type="entry name" value="GPCR_Rhodpsn_7TM"/>
</dbReference>
<comment type="subcellular location">
    <subcellularLocation>
        <location evidence="1">Cell membrane</location>
        <topology evidence="1">Multi-pass membrane protein</topology>
    </subcellularLocation>
</comment>
<protein>
    <recommendedName>
        <fullName evidence="10">G-protein coupled receptors family 1 profile domain-containing protein</fullName>
    </recommendedName>
</protein>
<evidence type="ECO:0000256" key="5">
    <source>
        <dbReference type="ARBA" id="ARBA00023040"/>
    </source>
</evidence>
<dbReference type="PRINTS" id="PR00237">
    <property type="entry name" value="GPCRRHODOPSN"/>
</dbReference>
<dbReference type="KEGG" id="spu:115919870"/>
<evidence type="ECO:0000313" key="11">
    <source>
        <dbReference type="EnsemblMetazoa" id="XP_030830297"/>
    </source>
</evidence>
<dbReference type="GO" id="GO:0007186">
    <property type="term" value="P:G protein-coupled receptor signaling pathway"/>
    <property type="evidence" value="ECO:0000318"/>
    <property type="project" value="GO_Central"/>
</dbReference>
<accession>A0A7M7N2W4</accession>
<dbReference type="EnsemblMetazoa" id="XM_030974437">
    <property type="protein sequence ID" value="XP_030830297"/>
    <property type="gene ID" value="LOC115919870"/>
</dbReference>
<reference evidence="11" key="2">
    <citation type="submission" date="2021-01" db="UniProtKB">
        <authorList>
            <consortium name="EnsemblMetazoa"/>
        </authorList>
    </citation>
    <scope>IDENTIFICATION</scope>
</reference>
<dbReference type="GO" id="GO:0005886">
    <property type="term" value="C:plasma membrane"/>
    <property type="evidence" value="ECO:0007669"/>
    <property type="project" value="UniProtKB-SubCell"/>
</dbReference>
<keyword evidence="5" id="KW-0297">G-protein coupled receptor</keyword>